<dbReference type="STRING" id="1392247.A0A3N4KJY1"/>
<evidence type="ECO:0000313" key="3">
    <source>
        <dbReference type="Proteomes" id="UP000277580"/>
    </source>
</evidence>
<dbReference type="OrthoDB" id="506498at2759"/>
<name>A0A3N4KJY1_9PEZI</name>
<dbReference type="Pfam" id="PF13649">
    <property type="entry name" value="Methyltransf_25"/>
    <property type="match status" value="1"/>
</dbReference>
<keyword evidence="2" id="KW-0808">Transferase</keyword>
<dbReference type="Gene3D" id="3.40.50.150">
    <property type="entry name" value="Vaccinia Virus protein VP39"/>
    <property type="match status" value="1"/>
</dbReference>
<dbReference type="InParanoid" id="A0A3N4KJY1"/>
<dbReference type="InterPro" id="IPR029063">
    <property type="entry name" value="SAM-dependent_MTases_sf"/>
</dbReference>
<dbReference type="AlphaFoldDB" id="A0A3N4KJY1"/>
<dbReference type="CDD" id="cd02440">
    <property type="entry name" value="AdoMet_MTases"/>
    <property type="match status" value="1"/>
</dbReference>
<dbReference type="GO" id="GO:0008168">
    <property type="term" value="F:methyltransferase activity"/>
    <property type="evidence" value="ECO:0007669"/>
    <property type="project" value="UniProtKB-KW"/>
</dbReference>
<keyword evidence="2" id="KW-0489">Methyltransferase</keyword>
<feature type="domain" description="Methyltransferase" evidence="1">
    <location>
        <begin position="82"/>
        <end position="173"/>
    </location>
</feature>
<dbReference type="EMBL" id="ML119150">
    <property type="protein sequence ID" value="RPB09669.1"/>
    <property type="molecule type" value="Genomic_DNA"/>
</dbReference>
<organism evidence="2 3">
    <name type="scientific">Morchella conica CCBAS932</name>
    <dbReference type="NCBI Taxonomy" id="1392247"/>
    <lineage>
        <taxon>Eukaryota</taxon>
        <taxon>Fungi</taxon>
        <taxon>Dikarya</taxon>
        <taxon>Ascomycota</taxon>
        <taxon>Pezizomycotina</taxon>
        <taxon>Pezizomycetes</taxon>
        <taxon>Pezizales</taxon>
        <taxon>Morchellaceae</taxon>
        <taxon>Morchella</taxon>
    </lineage>
</organism>
<dbReference type="GO" id="GO:0032259">
    <property type="term" value="P:methylation"/>
    <property type="evidence" value="ECO:0007669"/>
    <property type="project" value="UniProtKB-KW"/>
</dbReference>
<protein>
    <submittedName>
        <fullName evidence="2">S-adenosyl-L-methionine-dependent methyltransferase</fullName>
    </submittedName>
</protein>
<dbReference type="InterPro" id="IPR041698">
    <property type="entry name" value="Methyltransf_25"/>
</dbReference>
<evidence type="ECO:0000259" key="1">
    <source>
        <dbReference type="Pfam" id="PF13649"/>
    </source>
</evidence>
<dbReference type="Proteomes" id="UP000277580">
    <property type="component" value="Unassembled WGS sequence"/>
</dbReference>
<dbReference type="SUPFAM" id="SSF53335">
    <property type="entry name" value="S-adenosyl-L-methionine-dependent methyltransferases"/>
    <property type="match status" value="1"/>
</dbReference>
<keyword evidence="3" id="KW-1185">Reference proteome</keyword>
<reference evidence="2 3" key="1">
    <citation type="journal article" date="2018" name="Nat. Ecol. Evol.">
        <title>Pezizomycetes genomes reveal the molecular basis of ectomycorrhizal truffle lifestyle.</title>
        <authorList>
            <person name="Murat C."/>
            <person name="Payen T."/>
            <person name="Noel B."/>
            <person name="Kuo A."/>
            <person name="Morin E."/>
            <person name="Chen J."/>
            <person name="Kohler A."/>
            <person name="Krizsan K."/>
            <person name="Balestrini R."/>
            <person name="Da Silva C."/>
            <person name="Montanini B."/>
            <person name="Hainaut M."/>
            <person name="Levati E."/>
            <person name="Barry K.W."/>
            <person name="Belfiori B."/>
            <person name="Cichocki N."/>
            <person name="Clum A."/>
            <person name="Dockter R.B."/>
            <person name="Fauchery L."/>
            <person name="Guy J."/>
            <person name="Iotti M."/>
            <person name="Le Tacon F."/>
            <person name="Lindquist E.A."/>
            <person name="Lipzen A."/>
            <person name="Malagnac F."/>
            <person name="Mello A."/>
            <person name="Molinier V."/>
            <person name="Miyauchi S."/>
            <person name="Poulain J."/>
            <person name="Riccioni C."/>
            <person name="Rubini A."/>
            <person name="Sitrit Y."/>
            <person name="Splivallo R."/>
            <person name="Traeger S."/>
            <person name="Wang M."/>
            <person name="Zifcakova L."/>
            <person name="Wipf D."/>
            <person name="Zambonelli A."/>
            <person name="Paolocci F."/>
            <person name="Nowrousian M."/>
            <person name="Ottonello S."/>
            <person name="Baldrian P."/>
            <person name="Spatafora J.W."/>
            <person name="Henrissat B."/>
            <person name="Nagy L.G."/>
            <person name="Aury J.M."/>
            <person name="Wincker P."/>
            <person name="Grigoriev I.V."/>
            <person name="Bonfante P."/>
            <person name="Martin F.M."/>
        </authorList>
    </citation>
    <scope>NUCLEOTIDE SEQUENCE [LARGE SCALE GENOMIC DNA]</scope>
    <source>
        <strain evidence="2 3">CCBAS932</strain>
    </source>
</reference>
<sequence length="306" mass="35305">MSSGSDIDQSNPEFETWSLDPVYRTTIEINGRLYQQWALENGTSFSPVDEDERERLDRVHNVFKLVFDNRLIFPPVNNPQKILDCGFGSAAWAVEAAERYSNCEVIGVDISPHMMPEETPTNLWLQIDDLNQPFTFQTNEFDFIQSRDVMGGIKKDRWSSYVKDCVRILKPGGWLQLVEIYPMVQSDNGMIDDNHILRQVSKNYFSSIEDTKDPRAPLKLDSMMREAGLVELGSRMVQLHLNGWSNVERDRLIGEKYGEVFKDCIEGLLQIPFKDKFGMSINEVRVMAARFRQEVDNKSLKPYFGL</sequence>
<dbReference type="PANTHER" id="PTHR43591:SF24">
    <property type="entry name" value="2-METHOXY-6-POLYPRENYL-1,4-BENZOQUINOL METHYLASE, MITOCHONDRIAL"/>
    <property type="match status" value="1"/>
</dbReference>
<evidence type="ECO:0000313" key="2">
    <source>
        <dbReference type="EMBL" id="RPB09669.1"/>
    </source>
</evidence>
<gene>
    <name evidence="2" type="ORF">P167DRAFT_577118</name>
</gene>
<accession>A0A3N4KJY1</accession>
<dbReference type="PANTHER" id="PTHR43591">
    <property type="entry name" value="METHYLTRANSFERASE"/>
    <property type="match status" value="1"/>
</dbReference>
<proteinExistence type="predicted"/>